<evidence type="ECO:0000259" key="6">
    <source>
        <dbReference type="PROSITE" id="PS50850"/>
    </source>
</evidence>
<dbReference type="Pfam" id="PF00083">
    <property type="entry name" value="Sugar_tr"/>
    <property type="match status" value="1"/>
</dbReference>
<sequence>MLPDSSSSTNKVTDYDTATAFLGQWGRFQQKIFFLTSLCVIPNGFLTVAFVFLAATPAHRCLLPAHLNLSAAWRNSSVPLEEEDGGAGPVPSRCSRYKLDYLLNYSDRGLLPGLDVNLSDVPTEGCLDGWEYDRSDYSSTIVTEWNMVCDDSWKKPLTSSFFYFGVLIGSFLSGQISDRYGRKRALFIAIALQAITAFILVFSPNWTTFCILYLIVGLEQISIYVVAFVLGTELLARRTRAIFSTAGTCIFFAVGYMILPLFAFYIRDWRMFFFSITMPGSLRMILWWFIPESPRWLLSQGRIEEAKAIITNAAKMNNVEPPAVIFSHLQVRAYCVSVTKFKLNTLTIGYFALSLNTGNLSGNAYFNCFLSAAVEIPAYVLSWALFRWCSRRLSVSSSLLTGGAFLLLTQLVPAHLFSLSTTFEMTGKFAVSTSFAVVYAYTAELYPTVLRNTAVGSCSMAARIGSIIAPYFVYLSKQIKATSLILLTCVSKCLLSVCCCFTCSAASQNEDKSEDRRAYNICDLFRFPNIRWISITLWLIW</sequence>
<dbReference type="Gene3D" id="1.20.1250.20">
    <property type="entry name" value="MFS general substrate transporter like domains"/>
    <property type="match status" value="1"/>
</dbReference>
<dbReference type="PROSITE" id="PS00216">
    <property type="entry name" value="SUGAR_TRANSPORT_1"/>
    <property type="match status" value="1"/>
</dbReference>
<accession>A0A3Q3AIP1</accession>
<proteinExistence type="predicted"/>
<dbReference type="InterPro" id="IPR020846">
    <property type="entry name" value="MFS_dom"/>
</dbReference>
<dbReference type="Ensembl" id="ENSKMAT00000016796.1">
    <property type="protein sequence ID" value="ENSKMAP00000016563.1"/>
    <property type="gene ID" value="ENSKMAG00000012275.1"/>
</dbReference>
<evidence type="ECO:0000256" key="2">
    <source>
        <dbReference type="ARBA" id="ARBA00022692"/>
    </source>
</evidence>
<evidence type="ECO:0000313" key="7">
    <source>
        <dbReference type="Ensembl" id="ENSKMAP00000016563.1"/>
    </source>
</evidence>
<organism evidence="7 8">
    <name type="scientific">Kryptolebias marmoratus</name>
    <name type="common">Mangrove killifish</name>
    <name type="synonym">Rivulus marmoratus</name>
    <dbReference type="NCBI Taxonomy" id="37003"/>
    <lineage>
        <taxon>Eukaryota</taxon>
        <taxon>Metazoa</taxon>
        <taxon>Chordata</taxon>
        <taxon>Craniata</taxon>
        <taxon>Vertebrata</taxon>
        <taxon>Euteleostomi</taxon>
        <taxon>Actinopterygii</taxon>
        <taxon>Neopterygii</taxon>
        <taxon>Teleostei</taxon>
        <taxon>Neoteleostei</taxon>
        <taxon>Acanthomorphata</taxon>
        <taxon>Ovalentaria</taxon>
        <taxon>Atherinomorphae</taxon>
        <taxon>Cyprinodontiformes</taxon>
        <taxon>Rivulidae</taxon>
        <taxon>Kryptolebias</taxon>
    </lineage>
</organism>
<dbReference type="GO" id="GO:0016020">
    <property type="term" value="C:membrane"/>
    <property type="evidence" value="ECO:0007669"/>
    <property type="project" value="UniProtKB-SubCell"/>
</dbReference>
<evidence type="ECO:0000256" key="1">
    <source>
        <dbReference type="ARBA" id="ARBA00004141"/>
    </source>
</evidence>
<feature type="domain" description="Major facilitator superfamily (MFS) profile" evidence="6">
    <location>
        <begin position="101"/>
        <end position="508"/>
    </location>
</feature>
<name>A0A3Q3AIP1_KRYMA</name>
<dbReference type="Proteomes" id="UP000264800">
    <property type="component" value="Unplaced"/>
</dbReference>
<reference evidence="7" key="2">
    <citation type="submission" date="2025-09" db="UniProtKB">
        <authorList>
            <consortium name="Ensembl"/>
        </authorList>
    </citation>
    <scope>IDENTIFICATION</scope>
</reference>
<feature type="transmembrane region" description="Helical" evidence="5">
    <location>
        <begin position="32"/>
        <end position="55"/>
    </location>
</feature>
<protein>
    <submittedName>
        <fullName evidence="7">Solute carrier family 22 member 5-like</fullName>
    </submittedName>
</protein>
<feature type="transmembrane region" description="Helical" evidence="5">
    <location>
        <begin position="157"/>
        <end position="174"/>
    </location>
</feature>
<keyword evidence="8" id="KW-1185">Reference proteome</keyword>
<dbReference type="InterPro" id="IPR036259">
    <property type="entry name" value="MFS_trans_sf"/>
</dbReference>
<dbReference type="SUPFAM" id="SSF103473">
    <property type="entry name" value="MFS general substrate transporter"/>
    <property type="match status" value="1"/>
</dbReference>
<dbReference type="STRING" id="37003.ENSKMAP00000016563"/>
<evidence type="ECO:0000313" key="8">
    <source>
        <dbReference type="Proteomes" id="UP000264800"/>
    </source>
</evidence>
<feature type="transmembrane region" description="Helical" evidence="5">
    <location>
        <begin position="364"/>
        <end position="386"/>
    </location>
</feature>
<dbReference type="GeneTree" id="ENSGT00940000163251"/>
<feature type="transmembrane region" description="Helical" evidence="5">
    <location>
        <begin position="398"/>
        <end position="417"/>
    </location>
</feature>
<feature type="transmembrane region" description="Helical" evidence="5">
    <location>
        <begin position="272"/>
        <end position="290"/>
    </location>
</feature>
<keyword evidence="3 5" id="KW-1133">Transmembrane helix</keyword>
<comment type="subcellular location">
    <subcellularLocation>
        <location evidence="1">Membrane</location>
        <topology evidence="1">Multi-pass membrane protein</topology>
    </subcellularLocation>
</comment>
<evidence type="ECO:0000256" key="5">
    <source>
        <dbReference type="SAM" id="Phobius"/>
    </source>
</evidence>
<evidence type="ECO:0000256" key="4">
    <source>
        <dbReference type="ARBA" id="ARBA00023136"/>
    </source>
</evidence>
<feature type="transmembrane region" description="Helical" evidence="5">
    <location>
        <begin position="186"/>
        <end position="205"/>
    </location>
</feature>
<dbReference type="PROSITE" id="PS50850">
    <property type="entry name" value="MFS"/>
    <property type="match status" value="1"/>
</dbReference>
<keyword evidence="2 5" id="KW-0812">Transmembrane</keyword>
<dbReference type="GO" id="GO:0022857">
    <property type="term" value="F:transmembrane transporter activity"/>
    <property type="evidence" value="ECO:0007669"/>
    <property type="project" value="InterPro"/>
</dbReference>
<dbReference type="PANTHER" id="PTHR24064">
    <property type="entry name" value="SOLUTE CARRIER FAMILY 22 MEMBER"/>
    <property type="match status" value="1"/>
</dbReference>
<reference evidence="7" key="1">
    <citation type="submission" date="2025-08" db="UniProtKB">
        <authorList>
            <consortium name="Ensembl"/>
        </authorList>
    </citation>
    <scope>IDENTIFICATION</scope>
</reference>
<evidence type="ECO:0000256" key="3">
    <source>
        <dbReference type="ARBA" id="ARBA00022989"/>
    </source>
</evidence>
<feature type="transmembrane region" description="Helical" evidence="5">
    <location>
        <begin position="242"/>
        <end position="266"/>
    </location>
</feature>
<feature type="transmembrane region" description="Helical" evidence="5">
    <location>
        <begin position="453"/>
        <end position="473"/>
    </location>
</feature>
<feature type="transmembrane region" description="Helical" evidence="5">
    <location>
        <begin position="211"/>
        <end position="230"/>
    </location>
</feature>
<dbReference type="AlphaFoldDB" id="A0A3Q3AIP1"/>
<dbReference type="InterPro" id="IPR005829">
    <property type="entry name" value="Sugar_transporter_CS"/>
</dbReference>
<keyword evidence="4 5" id="KW-0472">Membrane</keyword>
<dbReference type="InterPro" id="IPR005828">
    <property type="entry name" value="MFS_sugar_transport-like"/>
</dbReference>